<keyword evidence="2" id="KW-1185">Reference proteome</keyword>
<dbReference type="AlphaFoldDB" id="D5G8D2"/>
<dbReference type="HOGENOM" id="CLU_1714647_0_0_1"/>
<accession>D5G8D2</accession>
<sequence length="153" mass="17157">MSRYPSVWEHTSNILITLTYSNNDSLSKMSLSQICMVSYIILYKNPFCICPPHHPLPEPKPYYSHRNASTLSRFPAQSFPTVPLREENHFFATASCGRRSVGAGVGALFLYSLLERKYSLTGRDLHSSCLGLFAYLGATPCVRHFSIPSSFSV</sequence>
<reference evidence="1 2" key="1">
    <citation type="journal article" date="2010" name="Nature">
        <title>Perigord black truffle genome uncovers evolutionary origins and mechanisms of symbiosis.</title>
        <authorList>
            <person name="Martin F."/>
            <person name="Kohler A."/>
            <person name="Murat C."/>
            <person name="Balestrini R."/>
            <person name="Coutinho P.M."/>
            <person name="Jaillon O."/>
            <person name="Montanini B."/>
            <person name="Morin E."/>
            <person name="Noel B."/>
            <person name="Percudani R."/>
            <person name="Porcel B."/>
            <person name="Rubini A."/>
            <person name="Amicucci A."/>
            <person name="Amselem J."/>
            <person name="Anthouard V."/>
            <person name="Arcioni S."/>
            <person name="Artiguenave F."/>
            <person name="Aury J.M."/>
            <person name="Ballario P."/>
            <person name="Bolchi A."/>
            <person name="Brenna A."/>
            <person name="Brun A."/>
            <person name="Buee M."/>
            <person name="Cantarel B."/>
            <person name="Chevalier G."/>
            <person name="Couloux A."/>
            <person name="Da Silva C."/>
            <person name="Denoeud F."/>
            <person name="Duplessis S."/>
            <person name="Ghignone S."/>
            <person name="Hilselberger B."/>
            <person name="Iotti M."/>
            <person name="Marcais B."/>
            <person name="Mello A."/>
            <person name="Miranda M."/>
            <person name="Pacioni G."/>
            <person name="Quesneville H."/>
            <person name="Riccioni C."/>
            <person name="Ruotolo R."/>
            <person name="Splivallo R."/>
            <person name="Stocchi V."/>
            <person name="Tisserant E."/>
            <person name="Viscomi A.R."/>
            <person name="Zambonelli A."/>
            <person name="Zampieri E."/>
            <person name="Henrissat B."/>
            <person name="Lebrun M.H."/>
            <person name="Paolocci F."/>
            <person name="Bonfante P."/>
            <person name="Ottonello S."/>
            <person name="Wincker P."/>
        </authorList>
    </citation>
    <scope>NUCLEOTIDE SEQUENCE [LARGE SCALE GENOMIC DNA]</scope>
    <source>
        <strain evidence="1 2">Mel28</strain>
    </source>
</reference>
<dbReference type="EMBL" id="FN430042">
    <property type="protein sequence ID" value="CAZ80775.1"/>
    <property type="molecule type" value="Genomic_DNA"/>
</dbReference>
<organism evidence="1 2">
    <name type="scientific">Tuber melanosporum (strain Mel28)</name>
    <name type="common">Perigord black truffle</name>
    <dbReference type="NCBI Taxonomy" id="656061"/>
    <lineage>
        <taxon>Eukaryota</taxon>
        <taxon>Fungi</taxon>
        <taxon>Dikarya</taxon>
        <taxon>Ascomycota</taxon>
        <taxon>Pezizomycotina</taxon>
        <taxon>Pezizomycetes</taxon>
        <taxon>Pezizales</taxon>
        <taxon>Tuberaceae</taxon>
        <taxon>Tuber</taxon>
    </lineage>
</organism>
<dbReference type="RefSeq" id="XP_002836584.1">
    <property type="nucleotide sequence ID" value="XM_002836538.1"/>
</dbReference>
<proteinExistence type="predicted"/>
<dbReference type="InParanoid" id="D5G8D2"/>
<dbReference type="Proteomes" id="UP000006911">
    <property type="component" value="Unassembled WGS sequence"/>
</dbReference>
<evidence type="ECO:0000313" key="2">
    <source>
        <dbReference type="Proteomes" id="UP000006911"/>
    </source>
</evidence>
<evidence type="ECO:0000313" key="1">
    <source>
        <dbReference type="EMBL" id="CAZ80775.1"/>
    </source>
</evidence>
<name>D5G8D2_TUBMM</name>
<protein>
    <submittedName>
        <fullName evidence="1">(Perigord truffle) hypothetical protein</fullName>
    </submittedName>
</protein>
<dbReference type="GeneID" id="9185995"/>
<dbReference type="KEGG" id="tml:GSTUM_00004756001"/>
<gene>
    <name evidence="1" type="ORF">GSTUM_00004756001</name>
</gene>